<dbReference type="Proteomes" id="UP000235925">
    <property type="component" value="Unassembled WGS sequence"/>
</dbReference>
<evidence type="ECO:0008006" key="3">
    <source>
        <dbReference type="Google" id="ProtNLM"/>
    </source>
</evidence>
<accession>A0A2N8RYZ2</accession>
<name>A0A2N8RYZ2_STUST</name>
<evidence type="ECO:0000313" key="1">
    <source>
        <dbReference type="EMBL" id="PNF79608.1"/>
    </source>
</evidence>
<dbReference type="InterPro" id="IPR019276">
    <property type="entry name" value="DUF2303"/>
</dbReference>
<organism evidence="1 2">
    <name type="scientific">Stutzerimonas stutzeri</name>
    <name type="common">Pseudomonas stutzeri</name>
    <dbReference type="NCBI Taxonomy" id="316"/>
    <lineage>
        <taxon>Bacteria</taxon>
        <taxon>Pseudomonadati</taxon>
        <taxon>Pseudomonadota</taxon>
        <taxon>Gammaproteobacteria</taxon>
        <taxon>Pseudomonadales</taxon>
        <taxon>Pseudomonadaceae</taxon>
        <taxon>Stutzerimonas</taxon>
    </lineage>
</organism>
<reference evidence="1 2" key="1">
    <citation type="submission" date="2018-01" db="EMBL/GenBank/DDBJ databases">
        <title>Denitrification phenotypes of diverse strains of Pseudomonas stutzeri.</title>
        <authorList>
            <person name="Milligan D.A."/>
            <person name="Bergaust L."/>
            <person name="Bakken L.R."/>
            <person name="Frostegard A."/>
        </authorList>
    </citation>
    <scope>NUCLEOTIDE SEQUENCE [LARGE SCALE GENOMIC DNA]</scope>
    <source>
        <strain evidence="1 2">KC</strain>
    </source>
</reference>
<dbReference type="RefSeq" id="WP_102825498.1">
    <property type="nucleotide sequence ID" value="NZ_CP139348.1"/>
</dbReference>
<comment type="caution">
    <text evidence="1">The sequence shown here is derived from an EMBL/GenBank/DDBJ whole genome shotgun (WGS) entry which is preliminary data.</text>
</comment>
<dbReference type="Pfam" id="PF10065">
    <property type="entry name" value="DUF2303"/>
    <property type="match status" value="1"/>
</dbReference>
<gene>
    <name evidence="1" type="ORF">CXK92_13235</name>
</gene>
<sequence>MSLSKEAIQHIESQAVIAAAKPLTIEGGTSVAVLPEGIRLQSLEAFQPQRDRFRGTMATHSLQDFIKYTESHDVVDDNAPVKALGFIDQDAMRATVIFNLGEPGAAGHGDDVAVLTLKPTAAYSALQAVLGKPLSQKELAEWLEDWLPNLEARDGESNLEMLQAVNAVRRMVIKATSQRDSNVGDFSASRSTMDEIEAKSQDTLPSAFIFTTVPFEGLDVADIKLRLSVITGRDEPLLKLRWVGEEAQREAFAQEFKDVLEQEVGGLVPLTIGTFSLGK</sequence>
<dbReference type="AlphaFoldDB" id="A0A2N8RYZ2"/>
<dbReference type="EMBL" id="POUN01000004">
    <property type="protein sequence ID" value="PNF79608.1"/>
    <property type="molecule type" value="Genomic_DNA"/>
</dbReference>
<dbReference type="OrthoDB" id="5731347at2"/>
<evidence type="ECO:0000313" key="2">
    <source>
        <dbReference type="Proteomes" id="UP000235925"/>
    </source>
</evidence>
<proteinExistence type="predicted"/>
<protein>
    <recommendedName>
        <fullName evidence="3">DUF2303 family protein</fullName>
    </recommendedName>
</protein>